<evidence type="ECO:0008006" key="4">
    <source>
        <dbReference type="Google" id="ProtNLM"/>
    </source>
</evidence>
<comment type="caution">
    <text evidence="2">The sequence shown here is derived from an EMBL/GenBank/DDBJ whole genome shotgun (WGS) entry which is preliminary data.</text>
</comment>
<protein>
    <recommendedName>
        <fullName evidence="4">Helix-turn-helix domain-containing protein</fullName>
    </recommendedName>
</protein>
<proteinExistence type="predicted"/>
<feature type="region of interest" description="Disordered" evidence="1">
    <location>
        <begin position="129"/>
        <end position="153"/>
    </location>
</feature>
<name>A0A919J6B6_9ACTN</name>
<feature type="region of interest" description="Disordered" evidence="1">
    <location>
        <begin position="1"/>
        <end position="69"/>
    </location>
</feature>
<accession>A0A919J6B6</accession>
<evidence type="ECO:0000313" key="3">
    <source>
        <dbReference type="Proteomes" id="UP000598174"/>
    </source>
</evidence>
<keyword evidence="3" id="KW-1185">Reference proteome</keyword>
<evidence type="ECO:0000313" key="2">
    <source>
        <dbReference type="EMBL" id="GIE14112.1"/>
    </source>
</evidence>
<evidence type="ECO:0000256" key="1">
    <source>
        <dbReference type="SAM" id="MobiDB-lite"/>
    </source>
</evidence>
<dbReference type="AlphaFoldDB" id="A0A919J6B6"/>
<sequence length="153" mass="17569">MQLFPAAQISKARKSQHKPSSGLRLAAGDTFVTVQPYGRGLPRAAPQASTRQEERMAEQDAQQPQRRDADQDLYFSVEQVAAKLKVSARWLADQCRDGRVEHVHLARKRKFTPAQVQKLLDSHTVKPAEVREQERGHERAVQRVLRERARQRR</sequence>
<dbReference type="Proteomes" id="UP000598174">
    <property type="component" value="Unassembled WGS sequence"/>
</dbReference>
<reference evidence="2" key="1">
    <citation type="submission" date="2021-01" db="EMBL/GenBank/DDBJ databases">
        <title>Whole genome shotgun sequence of Actinoplanes ferrugineus NBRC 15555.</title>
        <authorList>
            <person name="Komaki H."/>
            <person name="Tamura T."/>
        </authorList>
    </citation>
    <scope>NUCLEOTIDE SEQUENCE</scope>
    <source>
        <strain evidence="2">NBRC 15555</strain>
    </source>
</reference>
<gene>
    <name evidence="2" type="ORF">Afe05nite_59520</name>
</gene>
<organism evidence="2 3">
    <name type="scientific">Paractinoplanes ferrugineus</name>
    <dbReference type="NCBI Taxonomy" id="113564"/>
    <lineage>
        <taxon>Bacteria</taxon>
        <taxon>Bacillati</taxon>
        <taxon>Actinomycetota</taxon>
        <taxon>Actinomycetes</taxon>
        <taxon>Micromonosporales</taxon>
        <taxon>Micromonosporaceae</taxon>
        <taxon>Paractinoplanes</taxon>
    </lineage>
</organism>
<dbReference type="EMBL" id="BOMM01000052">
    <property type="protein sequence ID" value="GIE14112.1"/>
    <property type="molecule type" value="Genomic_DNA"/>
</dbReference>